<dbReference type="InterPro" id="IPR019273">
    <property type="entry name" value="Lunapark_Znf"/>
</dbReference>
<dbReference type="PANTHER" id="PTHR22166">
    <property type="entry name" value="ENDOPLASMIC RETICULUM JUNCTION FORMATION PROTEIN LUNAPARK"/>
    <property type="match status" value="1"/>
</dbReference>
<feature type="domain" description="Lunapark zinc ribbon" evidence="4">
    <location>
        <begin position="239"/>
        <end position="288"/>
    </location>
</feature>
<dbReference type="GO" id="GO:1903373">
    <property type="term" value="P:positive regulation of endoplasmic reticulum tubular network organization"/>
    <property type="evidence" value="ECO:0007669"/>
    <property type="project" value="UniProtKB-UniRule"/>
</dbReference>
<evidence type="ECO:0000256" key="2">
    <source>
        <dbReference type="RuleBase" id="RU367073"/>
    </source>
</evidence>
<evidence type="ECO:0000256" key="3">
    <source>
        <dbReference type="SAM" id="MobiDB-lite"/>
    </source>
</evidence>
<keyword evidence="2" id="KW-0862">Zinc</keyword>
<evidence type="ECO:0000259" key="4">
    <source>
        <dbReference type="Pfam" id="PF10058"/>
    </source>
</evidence>
<protein>
    <recommendedName>
        <fullName evidence="2">Endoplasmic reticulum junction formation protein lunapark</fullName>
    </recommendedName>
</protein>
<feature type="transmembrane region" description="Helical" evidence="2">
    <location>
        <begin position="72"/>
        <end position="90"/>
    </location>
</feature>
<organism evidence="5 6">
    <name type="scientific">Octopus sinensis</name>
    <name type="common">East Asian common octopus</name>
    <dbReference type="NCBI Taxonomy" id="2607531"/>
    <lineage>
        <taxon>Eukaryota</taxon>
        <taxon>Metazoa</taxon>
        <taxon>Spiralia</taxon>
        <taxon>Lophotrochozoa</taxon>
        <taxon>Mollusca</taxon>
        <taxon>Cephalopoda</taxon>
        <taxon>Coleoidea</taxon>
        <taxon>Octopodiformes</taxon>
        <taxon>Octopoda</taxon>
        <taxon>Incirrata</taxon>
        <taxon>Octopodidae</taxon>
        <taxon>Octopus</taxon>
    </lineage>
</organism>
<feature type="compositionally biased region" description="Basic and acidic residues" evidence="3">
    <location>
        <begin position="351"/>
        <end position="371"/>
    </location>
</feature>
<dbReference type="InterPro" id="IPR040115">
    <property type="entry name" value="Lnp"/>
</dbReference>
<comment type="similarity">
    <text evidence="1 2">Belongs to the lunapark family.</text>
</comment>
<comment type="subcellular location">
    <subcellularLocation>
        <location evidence="2">Endoplasmic reticulum membrane</location>
        <topology evidence="2">Multi-pass membrane protein</topology>
    </subcellularLocation>
</comment>
<dbReference type="GO" id="GO:0071788">
    <property type="term" value="P:endoplasmic reticulum tubular network maintenance"/>
    <property type="evidence" value="ECO:0007669"/>
    <property type="project" value="UniProtKB-UniRule"/>
</dbReference>
<feature type="compositionally biased region" description="Acidic residues" evidence="3">
    <location>
        <begin position="381"/>
        <end position="404"/>
    </location>
</feature>
<dbReference type="Pfam" id="PF10058">
    <property type="entry name" value="Zn_ribbon_10"/>
    <property type="match status" value="1"/>
</dbReference>
<sequence>MGLIFSKSKKQKTTIEILEELDKDITKLHLFKRQNQEYQKKLIASLLLYSFFICVIAALVIFLYYLPTSWQGWFLVFFPILIFIVLIWLVKKVLQWYYVKRISSNEQDLQELKSKKKAILEEVLENETYKVAKEIFDRFDPARFKKLESDKTTPEPKPAKDHTVDEGVRHRIVTTQVTPVMRMPSQVHPMSTPQRLPHTPASIPGNFQINGSQRPMLHSGYGPGPPIPRPVPPRDRTTFDKLVDYVVGEGPQNRYALICRYCHSHNGMAIREEFEFISFRCCYCYYLNPAKKQRPQAPKLDLVSPQPSLSNPALQAPESKLSLTYEKHSTSSGPESDESHEESEMSMGSSSRKDEEKTSENDRNAEKKSDDESLANITNITEEENPVEMDVPDENINKEDEDLS</sequence>
<dbReference type="KEGG" id="osn:115210238"/>
<evidence type="ECO:0000256" key="1">
    <source>
        <dbReference type="ARBA" id="ARBA00009940"/>
    </source>
</evidence>
<evidence type="ECO:0000313" key="5">
    <source>
        <dbReference type="Proteomes" id="UP000515154"/>
    </source>
</evidence>
<dbReference type="PANTHER" id="PTHR22166:SF12">
    <property type="entry name" value="ENDOPLASMIC RETICULUM JUNCTION FORMATION PROTEIN LUNAPARK"/>
    <property type="match status" value="1"/>
</dbReference>
<keyword evidence="5" id="KW-1185">Reference proteome</keyword>
<keyword evidence="2" id="KW-0256">Endoplasmic reticulum</keyword>
<name>A0A6P7S8L0_9MOLL</name>
<reference evidence="6" key="1">
    <citation type="submission" date="2025-08" db="UniProtKB">
        <authorList>
            <consortium name="RefSeq"/>
        </authorList>
    </citation>
    <scope>IDENTIFICATION</scope>
</reference>
<keyword evidence="2" id="KW-0472">Membrane</keyword>
<comment type="function">
    <text evidence="2">Plays a role in determining ER morphology.</text>
</comment>
<accession>A0A6P7S8L0</accession>
<dbReference type="AlphaFoldDB" id="A0A6P7S8L0"/>
<feature type="region of interest" description="Disordered" evidence="3">
    <location>
        <begin position="298"/>
        <end position="404"/>
    </location>
</feature>
<dbReference type="Proteomes" id="UP000515154">
    <property type="component" value="Linkage group LG4"/>
</dbReference>
<feature type="transmembrane region" description="Helical" evidence="2">
    <location>
        <begin position="42"/>
        <end position="66"/>
    </location>
</feature>
<proteinExistence type="inferred from homology"/>
<keyword evidence="2" id="KW-0812">Transmembrane</keyword>
<keyword evidence="2" id="KW-0863">Zinc-finger</keyword>
<comment type="domain">
    <text evidence="2">The C4-type zinc finger motif is necessary both for its ER three-way tubular junction localization and formation.</text>
</comment>
<gene>
    <name evidence="6" type="primary">LOC115210238</name>
</gene>
<keyword evidence="2" id="KW-0479">Metal-binding</keyword>
<keyword evidence="2" id="KW-1133">Transmembrane helix</keyword>
<dbReference type="GO" id="GO:0098826">
    <property type="term" value="C:endoplasmic reticulum tubular network membrane"/>
    <property type="evidence" value="ECO:0007669"/>
    <property type="project" value="UniProtKB-UniRule"/>
</dbReference>
<dbReference type="RefSeq" id="XP_029634572.1">
    <property type="nucleotide sequence ID" value="XM_029778712.2"/>
</dbReference>
<evidence type="ECO:0000313" key="6">
    <source>
        <dbReference type="RefSeq" id="XP_029634572.1"/>
    </source>
</evidence>
<dbReference type="GO" id="GO:0008270">
    <property type="term" value="F:zinc ion binding"/>
    <property type="evidence" value="ECO:0007669"/>
    <property type="project" value="UniProtKB-KW"/>
</dbReference>